<name>A0A6J6PCS3_9ZZZZ</name>
<proteinExistence type="inferred from homology"/>
<dbReference type="Gene3D" id="3.40.50.620">
    <property type="entry name" value="HUPs"/>
    <property type="match status" value="1"/>
</dbReference>
<evidence type="ECO:0000313" key="14">
    <source>
        <dbReference type="EMBL" id="CAB4850239.1"/>
    </source>
</evidence>
<evidence type="ECO:0000313" key="18">
    <source>
        <dbReference type="EMBL" id="CAB5070636.1"/>
    </source>
</evidence>
<keyword evidence="3" id="KW-0808">Transferase</keyword>
<protein>
    <submittedName>
        <fullName evidence="11">Unannotated protein</fullName>
    </submittedName>
</protein>
<dbReference type="EMBL" id="CAEZWS010000030">
    <property type="protein sequence ID" value="CAB4665239.1"/>
    <property type="molecule type" value="Genomic_DNA"/>
</dbReference>
<dbReference type="EMBL" id="CAEZXT010000026">
    <property type="protein sequence ID" value="CAB4696416.1"/>
    <property type="molecule type" value="Genomic_DNA"/>
</dbReference>
<dbReference type="NCBIfam" id="TIGR00125">
    <property type="entry name" value="cyt_tran_rel"/>
    <property type="match status" value="1"/>
</dbReference>
<evidence type="ECO:0000313" key="15">
    <source>
        <dbReference type="EMBL" id="CAB4895341.1"/>
    </source>
</evidence>
<evidence type="ECO:0000313" key="17">
    <source>
        <dbReference type="EMBL" id="CAB5008202.1"/>
    </source>
</evidence>
<dbReference type="EMBL" id="CAFBQZ010000011">
    <property type="protein sequence ID" value="CAB5070636.1"/>
    <property type="molecule type" value="Genomic_DNA"/>
</dbReference>
<dbReference type="HAMAP" id="MF_00244">
    <property type="entry name" value="NaMN_adenylyltr"/>
    <property type="match status" value="1"/>
</dbReference>
<dbReference type="UniPathway" id="UPA00253"/>
<evidence type="ECO:0000313" key="16">
    <source>
        <dbReference type="EMBL" id="CAB4974563.1"/>
    </source>
</evidence>
<dbReference type="GO" id="GO:0009435">
    <property type="term" value="P:NAD+ biosynthetic process"/>
    <property type="evidence" value="ECO:0007669"/>
    <property type="project" value="UniProtKB-UniPathway"/>
</dbReference>
<dbReference type="InterPro" id="IPR005248">
    <property type="entry name" value="NadD/NMNAT"/>
</dbReference>
<dbReference type="GO" id="GO:0005524">
    <property type="term" value="F:ATP binding"/>
    <property type="evidence" value="ECO:0007669"/>
    <property type="project" value="UniProtKB-KW"/>
</dbReference>
<evidence type="ECO:0000313" key="13">
    <source>
        <dbReference type="EMBL" id="CAB4801771.1"/>
    </source>
</evidence>
<sequence length="185" mass="20386">MSAIRVGLYGGTFDPIHKGHMHVVTELFARDIIDELVLIPAGQPWMRDDAPIASAQDRLEMARIAVAQLPKVLSSRVTVSDVEINRSGPSYSIDTVKKFIADRPDAHFILILGSDAYVGIDKWHESAQLQSLVEILVIARDGQGLDINALPISATTIRTLTQSHLEDSPSNVATYIKEKNLYGRK</sequence>
<dbReference type="EMBL" id="CAEZZZ010000079">
    <property type="protein sequence ID" value="CAB4784277.1"/>
    <property type="molecule type" value="Genomic_DNA"/>
</dbReference>
<evidence type="ECO:0000256" key="3">
    <source>
        <dbReference type="ARBA" id="ARBA00022679"/>
    </source>
</evidence>
<dbReference type="SUPFAM" id="SSF52374">
    <property type="entry name" value="Nucleotidylyl transferase"/>
    <property type="match status" value="1"/>
</dbReference>
<dbReference type="EMBL" id="CAFBOE010000047">
    <property type="protein sequence ID" value="CAB4974563.1"/>
    <property type="molecule type" value="Genomic_DNA"/>
</dbReference>
<evidence type="ECO:0000256" key="7">
    <source>
        <dbReference type="ARBA" id="ARBA00023027"/>
    </source>
</evidence>
<feature type="domain" description="Cytidyltransferase-like" evidence="8">
    <location>
        <begin position="8"/>
        <end position="159"/>
    </location>
</feature>
<dbReference type="GO" id="GO:0070566">
    <property type="term" value="F:adenylyltransferase activity"/>
    <property type="evidence" value="ECO:0007669"/>
    <property type="project" value="UniProtKB-ARBA"/>
</dbReference>
<evidence type="ECO:0000313" key="12">
    <source>
        <dbReference type="EMBL" id="CAB4784277.1"/>
    </source>
</evidence>
<keyword evidence="6" id="KW-0067">ATP-binding</keyword>
<reference evidence="11" key="1">
    <citation type="submission" date="2020-05" db="EMBL/GenBank/DDBJ databases">
        <authorList>
            <person name="Chiriac C."/>
            <person name="Salcher M."/>
            <person name="Ghai R."/>
            <person name="Kavagutti S V."/>
        </authorList>
    </citation>
    <scope>NUCLEOTIDE SEQUENCE</scope>
</reference>
<evidence type="ECO:0000256" key="6">
    <source>
        <dbReference type="ARBA" id="ARBA00022840"/>
    </source>
</evidence>
<evidence type="ECO:0000259" key="8">
    <source>
        <dbReference type="Pfam" id="PF01467"/>
    </source>
</evidence>
<evidence type="ECO:0000313" key="10">
    <source>
        <dbReference type="EMBL" id="CAB4665239.1"/>
    </source>
</evidence>
<dbReference type="CDD" id="cd02165">
    <property type="entry name" value="NMNAT"/>
    <property type="match status" value="1"/>
</dbReference>
<organism evidence="11">
    <name type="scientific">freshwater metagenome</name>
    <dbReference type="NCBI Taxonomy" id="449393"/>
    <lineage>
        <taxon>unclassified sequences</taxon>
        <taxon>metagenomes</taxon>
        <taxon>ecological metagenomes</taxon>
    </lineage>
</organism>
<dbReference type="InterPro" id="IPR004821">
    <property type="entry name" value="Cyt_trans-like"/>
</dbReference>
<evidence type="ECO:0000313" key="9">
    <source>
        <dbReference type="EMBL" id="CAB4587373.1"/>
    </source>
</evidence>
<evidence type="ECO:0000256" key="5">
    <source>
        <dbReference type="ARBA" id="ARBA00022741"/>
    </source>
</evidence>
<dbReference type="EMBL" id="CAEZUA010000029">
    <property type="protein sequence ID" value="CAB4587373.1"/>
    <property type="molecule type" value="Genomic_DNA"/>
</dbReference>
<dbReference type="EMBL" id="CAFBPG010000029">
    <property type="protein sequence ID" value="CAB5008202.1"/>
    <property type="molecule type" value="Genomic_DNA"/>
</dbReference>
<dbReference type="EMBL" id="CAFAAR010000035">
    <property type="protein sequence ID" value="CAB4801771.1"/>
    <property type="molecule type" value="Genomic_DNA"/>
</dbReference>
<dbReference type="PANTHER" id="PTHR39321">
    <property type="entry name" value="NICOTINATE-NUCLEOTIDE ADENYLYLTRANSFERASE-RELATED"/>
    <property type="match status" value="1"/>
</dbReference>
<evidence type="ECO:0000256" key="4">
    <source>
        <dbReference type="ARBA" id="ARBA00022695"/>
    </source>
</evidence>
<accession>A0A6J6PCS3</accession>
<dbReference type="AlphaFoldDB" id="A0A6J6PCS3"/>
<gene>
    <name evidence="9" type="ORF">UFOPK1773_00593</name>
    <name evidence="10" type="ORF">UFOPK2288_00727</name>
    <name evidence="11" type="ORF">UFOPK2589_00577</name>
    <name evidence="12" type="ORF">UFOPK2931_00981</name>
    <name evidence="13" type="ORF">UFOPK3056_00543</name>
    <name evidence="14" type="ORF">UFOPK3287_00734</name>
    <name evidence="15" type="ORF">UFOPK3558_00386</name>
    <name evidence="16" type="ORF">UFOPK3916_00660</name>
    <name evidence="17" type="ORF">UFOPK4074_00489</name>
    <name evidence="18" type="ORF">UFOPK4372_00303</name>
</gene>
<dbReference type="InterPro" id="IPR014729">
    <property type="entry name" value="Rossmann-like_a/b/a_fold"/>
</dbReference>
<dbReference type="PANTHER" id="PTHR39321:SF3">
    <property type="entry name" value="PHOSPHOPANTETHEINE ADENYLYLTRANSFERASE"/>
    <property type="match status" value="1"/>
</dbReference>
<evidence type="ECO:0000256" key="2">
    <source>
        <dbReference type="ARBA" id="ARBA00022642"/>
    </source>
</evidence>
<keyword evidence="7" id="KW-0520">NAD</keyword>
<evidence type="ECO:0000313" key="11">
    <source>
        <dbReference type="EMBL" id="CAB4696416.1"/>
    </source>
</evidence>
<dbReference type="Pfam" id="PF01467">
    <property type="entry name" value="CTP_transf_like"/>
    <property type="match status" value="1"/>
</dbReference>
<dbReference type="EMBL" id="CAFBMI010000019">
    <property type="protein sequence ID" value="CAB4895341.1"/>
    <property type="molecule type" value="Genomic_DNA"/>
</dbReference>
<comment type="pathway">
    <text evidence="1">Cofactor biosynthesis; NAD(+) biosynthesis.</text>
</comment>
<keyword evidence="2" id="KW-0662">Pyridine nucleotide biosynthesis</keyword>
<evidence type="ECO:0000256" key="1">
    <source>
        <dbReference type="ARBA" id="ARBA00004790"/>
    </source>
</evidence>
<keyword evidence="4" id="KW-0548">Nucleotidyltransferase</keyword>
<keyword evidence="5" id="KW-0547">Nucleotide-binding</keyword>
<dbReference type="EMBL" id="CAFBJH010000040">
    <property type="protein sequence ID" value="CAB4850239.1"/>
    <property type="molecule type" value="Genomic_DNA"/>
</dbReference>